<keyword evidence="1" id="KW-1133">Transmembrane helix</keyword>
<keyword evidence="1" id="KW-0472">Membrane</keyword>
<dbReference type="Proteomes" id="UP001328107">
    <property type="component" value="Unassembled WGS sequence"/>
</dbReference>
<dbReference type="AlphaFoldDB" id="A0AAN5ICR4"/>
<sequence length="277" mass="31605">VTFRPNKSVVLFLLPPSLPSAFLPLNHFAYSVYSIYTIHVMCTTGRCVYRSWQLVLYQFLPLAVASEATAYNLRLAKVILSRGEHCAPSHVLPMISLYLTMCYILLEVISSIIFLAFHFIPRKKSEDEPLVLLNQPGTPDESTCAETAQPNTPIDIDTLLLQPNPFVLSSYHDEVLSLTNRHSQQWVALRVVVSVPSLYVINPQRLLIPPLKTSTVEIRASQSMEGKSDEHSLLVEWFRFVSGTSCPDRDVSTFWTRPHYRPRSQWKHVVIPIFHEE</sequence>
<dbReference type="EMBL" id="BTRK01000006">
    <property type="protein sequence ID" value="GMR59370.1"/>
    <property type="molecule type" value="Genomic_DNA"/>
</dbReference>
<comment type="caution">
    <text evidence="2">The sequence shown here is derived from an EMBL/GenBank/DDBJ whole genome shotgun (WGS) entry which is preliminary data.</text>
</comment>
<feature type="non-terminal residue" evidence="2">
    <location>
        <position position="277"/>
    </location>
</feature>
<name>A0AAN5ICR4_9BILA</name>
<organism evidence="2 3">
    <name type="scientific">Pristionchus mayeri</name>
    <dbReference type="NCBI Taxonomy" id="1317129"/>
    <lineage>
        <taxon>Eukaryota</taxon>
        <taxon>Metazoa</taxon>
        <taxon>Ecdysozoa</taxon>
        <taxon>Nematoda</taxon>
        <taxon>Chromadorea</taxon>
        <taxon>Rhabditida</taxon>
        <taxon>Rhabditina</taxon>
        <taxon>Diplogasteromorpha</taxon>
        <taxon>Diplogasteroidea</taxon>
        <taxon>Neodiplogasteridae</taxon>
        <taxon>Pristionchus</taxon>
    </lineage>
</organism>
<keyword evidence="1" id="KW-0812">Transmembrane</keyword>
<evidence type="ECO:0000256" key="1">
    <source>
        <dbReference type="SAM" id="Phobius"/>
    </source>
</evidence>
<feature type="transmembrane region" description="Helical" evidence="1">
    <location>
        <begin position="20"/>
        <end position="42"/>
    </location>
</feature>
<evidence type="ECO:0000313" key="2">
    <source>
        <dbReference type="EMBL" id="GMR59370.1"/>
    </source>
</evidence>
<feature type="non-terminal residue" evidence="2">
    <location>
        <position position="1"/>
    </location>
</feature>
<dbReference type="InterPro" id="IPR008962">
    <property type="entry name" value="PapD-like_sf"/>
</dbReference>
<evidence type="ECO:0008006" key="4">
    <source>
        <dbReference type="Google" id="ProtNLM"/>
    </source>
</evidence>
<dbReference type="SUPFAM" id="SSF49354">
    <property type="entry name" value="PapD-like"/>
    <property type="match status" value="1"/>
</dbReference>
<reference evidence="3" key="1">
    <citation type="submission" date="2022-10" db="EMBL/GenBank/DDBJ databases">
        <title>Genome assembly of Pristionchus species.</title>
        <authorList>
            <person name="Yoshida K."/>
            <person name="Sommer R.J."/>
        </authorList>
    </citation>
    <scope>NUCLEOTIDE SEQUENCE [LARGE SCALE GENOMIC DNA]</scope>
    <source>
        <strain evidence="3">RS5460</strain>
    </source>
</reference>
<protein>
    <recommendedName>
        <fullName evidence="4">Major sperm protein</fullName>
    </recommendedName>
</protein>
<proteinExistence type="predicted"/>
<accession>A0AAN5ICR4</accession>
<dbReference type="Gene3D" id="2.60.40.10">
    <property type="entry name" value="Immunoglobulins"/>
    <property type="match status" value="1"/>
</dbReference>
<gene>
    <name evidence="2" type="ORF">PMAYCL1PPCAC_29565</name>
</gene>
<feature type="transmembrane region" description="Helical" evidence="1">
    <location>
        <begin position="95"/>
        <end position="120"/>
    </location>
</feature>
<dbReference type="InterPro" id="IPR013783">
    <property type="entry name" value="Ig-like_fold"/>
</dbReference>
<keyword evidence="3" id="KW-1185">Reference proteome</keyword>
<evidence type="ECO:0000313" key="3">
    <source>
        <dbReference type="Proteomes" id="UP001328107"/>
    </source>
</evidence>